<dbReference type="EMBL" id="ML992505">
    <property type="protein sequence ID" value="KAF2224113.1"/>
    <property type="molecule type" value="Genomic_DNA"/>
</dbReference>
<dbReference type="Proteomes" id="UP000799538">
    <property type="component" value="Unassembled WGS sequence"/>
</dbReference>
<evidence type="ECO:0000313" key="2">
    <source>
        <dbReference type="EMBL" id="KAF2224113.1"/>
    </source>
</evidence>
<reference evidence="3" key="1">
    <citation type="journal article" date="2020" name="Stud. Mycol.">
        <title>101 Dothideomycetes genomes: A test case for predicting lifestyles and emergence of pathogens.</title>
        <authorList>
            <person name="Haridas S."/>
            <person name="Albert R."/>
            <person name="Binder M."/>
            <person name="Bloem J."/>
            <person name="LaButti K."/>
            <person name="Salamov A."/>
            <person name="Andreopoulos B."/>
            <person name="Baker S."/>
            <person name="Barry K."/>
            <person name="Bills G."/>
            <person name="Bluhm B."/>
            <person name="Cannon C."/>
            <person name="Castanera R."/>
            <person name="Culley D."/>
            <person name="Daum C."/>
            <person name="Ezra D."/>
            <person name="Gonzalez J."/>
            <person name="Henrissat B."/>
            <person name="Kuo A."/>
            <person name="Liang C."/>
            <person name="Lipzen A."/>
            <person name="Lutzoni F."/>
            <person name="Magnuson J."/>
            <person name="Mondo S."/>
            <person name="Nolan M."/>
            <person name="Ohm R."/>
            <person name="Pangilinan J."/>
            <person name="Park H.-J."/>
            <person name="Ramirez L."/>
            <person name="Alfaro M."/>
            <person name="Sun H."/>
            <person name="Tritt A."/>
            <person name="Yoshinaga Y."/>
            <person name="Zwiers L.-H."/>
            <person name="Turgeon B."/>
            <person name="Goodwin S."/>
            <person name="Spatafora J."/>
            <person name="Crous P."/>
            <person name="Grigoriev I."/>
        </authorList>
    </citation>
    <scope>NUCLEOTIDE SEQUENCE [LARGE SCALE GENOMIC DNA]</scope>
    <source>
        <strain evidence="3">CECT 20119</strain>
    </source>
</reference>
<dbReference type="OrthoDB" id="3860121at2759"/>
<sequence length="261" mass="29237">MFGLDVVVPHTRSYHNTETSYCDWNNNKTPPLSGLFAYYLSLRHSGLTTYLAGDTIPFDPDARINEDNYHITKGVAMLVALKSWTMPLEHRRALDPPIKYGNAGFIPPTFIASQEDASLLNDLDNHIKSNSAPGRDRWLAQAISRRGARASGISRLGLKSYDPHQGLLPSHYTDEDPTSLLCRTTTKMMRIQLAFAMAHGNTNWFLERFTSESLPKTRNYQHPYVQAKAQVSHVRKASSSWTATSVGKVPGESKEQISSAW</sequence>
<evidence type="ECO:0000313" key="3">
    <source>
        <dbReference type="Proteomes" id="UP000799538"/>
    </source>
</evidence>
<protein>
    <submittedName>
        <fullName evidence="2">Uncharacterized protein</fullName>
    </submittedName>
</protein>
<accession>A0A6A6GF23</accession>
<gene>
    <name evidence="2" type="ORF">BDZ85DRAFT_97530</name>
</gene>
<feature type="region of interest" description="Disordered" evidence="1">
    <location>
        <begin position="242"/>
        <end position="261"/>
    </location>
</feature>
<evidence type="ECO:0000256" key="1">
    <source>
        <dbReference type="SAM" id="MobiDB-lite"/>
    </source>
</evidence>
<organism evidence="2 3">
    <name type="scientific">Elsinoe ampelina</name>
    <dbReference type="NCBI Taxonomy" id="302913"/>
    <lineage>
        <taxon>Eukaryota</taxon>
        <taxon>Fungi</taxon>
        <taxon>Dikarya</taxon>
        <taxon>Ascomycota</taxon>
        <taxon>Pezizomycotina</taxon>
        <taxon>Dothideomycetes</taxon>
        <taxon>Dothideomycetidae</taxon>
        <taxon>Myriangiales</taxon>
        <taxon>Elsinoaceae</taxon>
        <taxon>Elsinoe</taxon>
    </lineage>
</organism>
<proteinExistence type="predicted"/>
<name>A0A6A6GF23_9PEZI</name>
<keyword evidence="3" id="KW-1185">Reference proteome</keyword>
<dbReference type="AlphaFoldDB" id="A0A6A6GF23"/>